<proteinExistence type="predicted"/>
<feature type="compositionally biased region" description="Basic and acidic residues" evidence="1">
    <location>
        <begin position="24"/>
        <end position="34"/>
    </location>
</feature>
<feature type="region of interest" description="Disordered" evidence="1">
    <location>
        <begin position="22"/>
        <end position="82"/>
    </location>
</feature>
<dbReference type="AlphaFoldDB" id="A0A3P5XTN4"/>
<protein>
    <submittedName>
        <fullName evidence="2">Uncharacterized protein</fullName>
    </submittedName>
</protein>
<gene>
    <name evidence="2" type="ORF">FILTAD_02700</name>
</gene>
<sequence length="160" mass="17895">MHEMEGLIPVIIMLIVGALFGNKGKKETPPEEQPKPFATPSHVPDSPIDKLKEKSREMYRELQREMQNEIGEPSSRQTPQIVLPEKASIPKTVAIKTDRIPINVHAETSRGVHRGRLSTHGAQIESVIHKESSDLIPKNHHDLVKGIVFSEIIGPPKSKR</sequence>
<keyword evidence="3" id="KW-1185">Reference proteome</keyword>
<dbReference type="Proteomes" id="UP000270468">
    <property type="component" value="Unassembled WGS sequence"/>
</dbReference>
<feature type="compositionally biased region" description="Basic and acidic residues" evidence="1">
    <location>
        <begin position="47"/>
        <end position="67"/>
    </location>
</feature>
<accession>A0A3P5XTN4</accession>
<organism evidence="2 3">
    <name type="scientific">Filibacter tadaridae</name>
    <dbReference type="NCBI Taxonomy" id="2483811"/>
    <lineage>
        <taxon>Bacteria</taxon>
        <taxon>Bacillati</taxon>
        <taxon>Bacillota</taxon>
        <taxon>Bacilli</taxon>
        <taxon>Bacillales</taxon>
        <taxon>Caryophanaceae</taxon>
        <taxon>Filibacter</taxon>
    </lineage>
</organism>
<reference evidence="2 3" key="1">
    <citation type="submission" date="2018-11" db="EMBL/GenBank/DDBJ databases">
        <authorList>
            <person name="Criscuolo A."/>
        </authorList>
    </citation>
    <scope>NUCLEOTIDE SEQUENCE [LARGE SCALE GENOMIC DNA]</scope>
    <source>
        <strain evidence="2">ATB-66</strain>
    </source>
</reference>
<dbReference type="RefSeq" id="WP_124071507.1">
    <property type="nucleotide sequence ID" value="NZ_CBCRXF010000002.1"/>
</dbReference>
<name>A0A3P5XTN4_9BACL</name>
<evidence type="ECO:0000256" key="1">
    <source>
        <dbReference type="SAM" id="MobiDB-lite"/>
    </source>
</evidence>
<dbReference type="EMBL" id="UXAV01000044">
    <property type="protein sequence ID" value="VDC32472.1"/>
    <property type="molecule type" value="Genomic_DNA"/>
</dbReference>
<evidence type="ECO:0000313" key="2">
    <source>
        <dbReference type="EMBL" id="VDC32472.1"/>
    </source>
</evidence>
<dbReference type="OrthoDB" id="2454451at2"/>
<evidence type="ECO:0000313" key="3">
    <source>
        <dbReference type="Proteomes" id="UP000270468"/>
    </source>
</evidence>